<keyword evidence="3" id="KW-1185">Reference proteome</keyword>
<accession>A0ABS6LFU1</accession>
<feature type="domain" description="HipA-like kinase" evidence="1">
    <location>
        <begin position="39"/>
        <end position="152"/>
    </location>
</feature>
<dbReference type="InterPro" id="IPR046748">
    <property type="entry name" value="HipA_2"/>
</dbReference>
<dbReference type="EMBL" id="JAFMOY010000125">
    <property type="protein sequence ID" value="MBU9845801.1"/>
    <property type="molecule type" value="Genomic_DNA"/>
</dbReference>
<evidence type="ECO:0000259" key="1">
    <source>
        <dbReference type="Pfam" id="PF20613"/>
    </source>
</evidence>
<proteinExistence type="predicted"/>
<evidence type="ECO:0000313" key="3">
    <source>
        <dbReference type="Proteomes" id="UP000739284"/>
    </source>
</evidence>
<protein>
    <recommendedName>
        <fullName evidence="1">HipA-like kinase domain-containing protein</fullName>
    </recommendedName>
</protein>
<reference evidence="2 3" key="1">
    <citation type="submission" date="2021-03" db="EMBL/GenBank/DDBJ databases">
        <title>Five novel Rahnella species.</title>
        <authorList>
            <person name="Brady C."/>
            <person name="Asselin J."/>
            <person name="Beer S."/>
            <person name="Bruberg M.B."/>
            <person name="Crampton B."/>
            <person name="Venter S."/>
            <person name="Arnold D."/>
            <person name="Denman S."/>
        </authorList>
    </citation>
    <scope>NUCLEOTIDE SEQUENCE [LARGE SCALE GENOMIC DNA]</scope>
    <source>
        <strain evidence="2 3">FRB 231</strain>
    </source>
</reference>
<gene>
    <name evidence="2" type="ORF">J1784_12355</name>
</gene>
<organism evidence="2 3">
    <name type="scientific">Rahnella ecdela</name>
    <dbReference type="NCBI Taxonomy" id="2816250"/>
    <lineage>
        <taxon>Bacteria</taxon>
        <taxon>Pseudomonadati</taxon>
        <taxon>Pseudomonadota</taxon>
        <taxon>Gammaproteobacteria</taxon>
        <taxon>Enterobacterales</taxon>
        <taxon>Yersiniaceae</taxon>
        <taxon>Rahnella</taxon>
    </lineage>
</organism>
<dbReference type="Pfam" id="PF20613">
    <property type="entry name" value="HipA_2"/>
    <property type="match status" value="1"/>
</dbReference>
<dbReference type="Proteomes" id="UP000739284">
    <property type="component" value="Unassembled WGS sequence"/>
</dbReference>
<dbReference type="RefSeq" id="WP_217149471.1">
    <property type="nucleotide sequence ID" value="NZ_JAFMOY010000125.1"/>
</dbReference>
<evidence type="ECO:0000313" key="2">
    <source>
        <dbReference type="EMBL" id="MBU9845801.1"/>
    </source>
</evidence>
<sequence length="245" mass="27423">MEALKVGILLEGSRPVGEGINGARRGFAFVCNEEIQVIAKYLPDRELLCEVLCAQIGRELNLPIPEPILLFDIEEKPLFGSSDIGYPNLSHYLAKDSEKEFIIEKLKKWVHLQSASFFDELIFNADRHPGNLLYDGNEFHLIDHGLTLHASYPPETSPTRWDNQLFSLAVNICKNEIEKNEISNNGNFWTDNLISNHVVENAIGSLIGDKVIVDSLGDFLSVRQNLLKSMISIRAGASQSDFLNA</sequence>
<comment type="caution">
    <text evidence="2">The sequence shown here is derived from an EMBL/GenBank/DDBJ whole genome shotgun (WGS) entry which is preliminary data.</text>
</comment>
<name>A0ABS6LFU1_9GAMM</name>